<accession>U1LKH5</accession>
<comment type="caution">
    <text evidence="3">The sequence shown here is derived from an EMBL/GenBank/DDBJ whole genome shotgun (WGS) entry which is preliminary data.</text>
</comment>
<dbReference type="Proteomes" id="UP000016464">
    <property type="component" value="Unassembled WGS sequence"/>
</dbReference>
<gene>
    <name evidence="3" type="ORF">M467_12200</name>
</gene>
<evidence type="ECO:0000313" key="4">
    <source>
        <dbReference type="Proteomes" id="UP000016464"/>
    </source>
</evidence>
<proteinExistence type="predicted"/>
<dbReference type="eggNOG" id="COG0699">
    <property type="taxonomic scope" value="Bacteria"/>
</dbReference>
<evidence type="ECO:0000256" key="1">
    <source>
        <dbReference type="SAM" id="Coils"/>
    </source>
</evidence>
<dbReference type="PANTHER" id="PTHR43681">
    <property type="entry name" value="TRANSMEMBRANE GTPASE FZO"/>
    <property type="match status" value="1"/>
</dbReference>
<dbReference type="EMBL" id="ATCL01000012">
    <property type="protein sequence ID" value="ERG68043.1"/>
    <property type="molecule type" value="Genomic_DNA"/>
</dbReference>
<feature type="coiled-coil region" evidence="1">
    <location>
        <begin position="477"/>
        <end position="539"/>
    </location>
</feature>
<name>U1LKH5_9BACL</name>
<keyword evidence="1" id="KW-0175">Coiled coil</keyword>
<evidence type="ECO:0000313" key="3">
    <source>
        <dbReference type="EMBL" id="ERG68043.1"/>
    </source>
</evidence>
<dbReference type="InterPro" id="IPR027417">
    <property type="entry name" value="P-loop_NTPase"/>
</dbReference>
<dbReference type="InterPro" id="IPR051943">
    <property type="entry name" value="TRAFAC_Dynamin-like_GTPase"/>
</dbReference>
<feature type="domain" description="Dynamin N-terminal" evidence="2">
    <location>
        <begin position="58"/>
        <end position="220"/>
    </location>
</feature>
<dbReference type="CDD" id="cd09912">
    <property type="entry name" value="DLP_2"/>
    <property type="match status" value="1"/>
</dbReference>
<feature type="coiled-coil region" evidence="1">
    <location>
        <begin position="318"/>
        <end position="376"/>
    </location>
</feature>
<dbReference type="RefSeq" id="WP_021065803.1">
    <property type="nucleotide sequence ID" value="NZ_ATCL01000012.1"/>
</dbReference>
<dbReference type="PANTHER" id="PTHR43681:SF1">
    <property type="entry name" value="SARCALUMENIN"/>
    <property type="match status" value="1"/>
</dbReference>
<keyword evidence="4" id="KW-1185">Reference proteome</keyword>
<dbReference type="SUPFAM" id="SSF52540">
    <property type="entry name" value="P-loop containing nucleoside triphosphate hydrolases"/>
    <property type="match status" value="1"/>
</dbReference>
<dbReference type="Pfam" id="PF00350">
    <property type="entry name" value="Dynamin_N"/>
    <property type="match status" value="1"/>
</dbReference>
<organism evidence="3 4">
    <name type="scientific">Exiguobacterium chiriqhucha RW-2</name>
    <dbReference type="NCBI Taxonomy" id="1345023"/>
    <lineage>
        <taxon>Bacteria</taxon>
        <taxon>Bacillati</taxon>
        <taxon>Bacillota</taxon>
        <taxon>Bacilli</taxon>
        <taxon>Bacillales</taxon>
        <taxon>Bacillales Family XII. Incertae Sedis</taxon>
        <taxon>Exiguobacterium</taxon>
    </lineage>
</organism>
<protein>
    <recommendedName>
        <fullName evidence="2">Dynamin N-terminal domain-containing protein</fullName>
    </recommendedName>
</protein>
<reference evidence="3 4" key="1">
    <citation type="journal article" date="2013" name="Genome Announc.">
        <title>Draft Genome Sequence of Exiguobacterium pavilionensis Strain RW-2, with Wide Thermal, Salinity, and pH Tolerance, Isolated from Modern Freshwater Microbialites.</title>
        <authorList>
            <person name="White R.A.III."/>
            <person name="Grassa C.J."/>
            <person name="Suttle C.A."/>
        </authorList>
    </citation>
    <scope>NUCLEOTIDE SEQUENCE [LARGE SCALE GENOMIC DNA]</scope>
    <source>
        <strain evidence="3 4">RW-2</strain>
    </source>
</reference>
<dbReference type="Gene3D" id="3.40.50.300">
    <property type="entry name" value="P-loop containing nucleotide triphosphate hydrolases"/>
    <property type="match status" value="1"/>
</dbReference>
<evidence type="ECO:0000259" key="2">
    <source>
        <dbReference type="Pfam" id="PF00350"/>
    </source>
</evidence>
<dbReference type="OrthoDB" id="5477114at2"/>
<dbReference type="InterPro" id="IPR045063">
    <property type="entry name" value="Dynamin_N"/>
</dbReference>
<dbReference type="AlphaFoldDB" id="U1LKH5"/>
<sequence>MIRNQFVERKQELQERFDAALQIGKELEERYPEVLSVRPVMEDLQTLKENWENERFEIVVVGEFSTGKSTFINALLKREILPSKVTPTTATVNFIRHLNELGEDCKEPIAKVHFKNDDVIEIPYHDLSDYVTEMSEKVNVSENIRYVDLYVDSPYLENGVVLVDTPGLQALNLEHERITKEQIKKSNASILLFNMEQPGKLTEIKFLRDLSESIDRIFFVANRLDGVPQNQVQEVKEQLEKSLRENDYQQIAAAQAVVYPVSALQALKAQDEMVVTRHWEDVPADELMTSSRFPAFVDRLENYLFAGEKTNDFLNVPNVSIENYYEQLIRQLEQYQEALERDDDMEGLEKAHKLAKDEAELRNLQLKKEIIRLKNLFSNTTRENQKQFNEEFEKLTTSTKLAVESIESFDRLESQVNDELELFNKDYQDLFDRKLFDLAEELNTAMRHELEEFELKVETPNLNEVLDVRVGVHRPKIKTAEEIEAEVKKKFANQKEELAEEKRKLDLKTKQEHQLNVQRRELQRKKEQHKDDLRFHEMLINSTPQTEERYGVIKKRRFWFDKHGTVKEENKRYDQLIAERRETVVAARREIDERIEQAMSIEMELGNFDGVYTDREEILEEQKALNEKEGMALIQRMNEELVESGRLLNNQKRKVTRQLDSIFTQCKRDYRDFIRTLDTLKLAEQQIEEYIRKQDELLSSSMRLAAQLAEQIDSSLETRASVAKDVEQVKQKVEEEKMLLMTALI</sequence>
<dbReference type="PATRIC" id="fig|1345023.5.peg.641"/>